<evidence type="ECO:0000256" key="5">
    <source>
        <dbReference type="ARBA" id="ARBA00022824"/>
    </source>
</evidence>
<comment type="subunit">
    <text evidence="3">Binds DNA as a dimer.</text>
</comment>
<dbReference type="AlphaFoldDB" id="A0A8C9RHP8"/>
<sequence length="426" mass="45903">QASVVHGVDRGNGALSLQDFDAVELLDLLFDQADGILWSEEKAGRQTWPAPGHVSVVPQGTHGDGDGVSAGDLLSVPDSLSGSLQWSHSPSDSGIGEDPPSDQTDSPPPSDSPALHTAPLPLSRHPPPSHVSAGGWEAGFPGRGPPHRPPISTGVPLTIKDLLLLGTNEPPPAPSQQPLQELILNEDEKKLLAKEGVSLSSQLPLTKMEERILKKIRRKIRNKHSAQESRKKKKEYIDTLEGRMAACSAHNQELQRKVLQLEKSNTSLMEQLRRLQALLMTASSKTAQTSTCVLVLLLSFLLILVPSLQPFSSSGVSPAGDFSSARGQVSHFSPHNASLWVQSRWLHSVMEGRQALSPLSVDGGVEPIGSLLAKEEQLPETNGIPQNRSVEERDHGRHGDPITGHAATVTWSSRQDAPLRPHADDM</sequence>
<keyword evidence="10" id="KW-0472">Membrane</keyword>
<evidence type="ECO:0000256" key="17">
    <source>
        <dbReference type="SAM" id="MobiDB-lite"/>
    </source>
</evidence>
<evidence type="ECO:0000256" key="3">
    <source>
        <dbReference type="ARBA" id="ARBA00011195"/>
    </source>
</evidence>
<keyword evidence="9" id="KW-0238">DNA-binding</keyword>
<dbReference type="FunFam" id="1.20.5.170:FF:000042">
    <property type="entry name" value="Cyclic AMP-responsive element-binding protein 3-like protein 3"/>
    <property type="match status" value="1"/>
</dbReference>
<dbReference type="InterPro" id="IPR051381">
    <property type="entry name" value="CREB_ATF_subfamily"/>
</dbReference>
<dbReference type="Pfam" id="PF00170">
    <property type="entry name" value="bZIP_1"/>
    <property type="match status" value="1"/>
</dbReference>
<dbReference type="CDD" id="cd14689">
    <property type="entry name" value="bZIP_CREB3"/>
    <property type="match status" value="1"/>
</dbReference>
<keyword evidence="12" id="KW-0804">Transcription</keyword>
<dbReference type="GO" id="GO:0005789">
    <property type="term" value="C:endoplasmic reticulum membrane"/>
    <property type="evidence" value="ECO:0007669"/>
    <property type="project" value="UniProtKB-SubCell"/>
</dbReference>
<gene>
    <name evidence="19" type="primary">LOC108921408</name>
</gene>
<organism evidence="19 20">
    <name type="scientific">Scleropages formosus</name>
    <name type="common">Asian bonytongue</name>
    <name type="synonym">Osteoglossum formosum</name>
    <dbReference type="NCBI Taxonomy" id="113540"/>
    <lineage>
        <taxon>Eukaryota</taxon>
        <taxon>Metazoa</taxon>
        <taxon>Chordata</taxon>
        <taxon>Craniata</taxon>
        <taxon>Vertebrata</taxon>
        <taxon>Euteleostomi</taxon>
        <taxon>Actinopterygii</taxon>
        <taxon>Neopterygii</taxon>
        <taxon>Teleostei</taxon>
        <taxon>Osteoglossocephala</taxon>
        <taxon>Osteoglossomorpha</taxon>
        <taxon>Osteoglossiformes</taxon>
        <taxon>Osteoglossidae</taxon>
        <taxon>Scleropages</taxon>
    </lineage>
</organism>
<dbReference type="GO" id="GO:0005634">
    <property type="term" value="C:nucleus"/>
    <property type="evidence" value="ECO:0007669"/>
    <property type="project" value="TreeGrafter"/>
</dbReference>
<keyword evidence="14" id="KW-0539">Nucleus</keyword>
<keyword evidence="8" id="KW-0805">Transcription regulation</keyword>
<proteinExistence type="inferred from homology"/>
<evidence type="ECO:0000259" key="18">
    <source>
        <dbReference type="PROSITE" id="PS50217"/>
    </source>
</evidence>
<feature type="domain" description="BZIP" evidence="18">
    <location>
        <begin position="212"/>
        <end position="275"/>
    </location>
</feature>
<dbReference type="PROSITE" id="PS00036">
    <property type="entry name" value="BZIP_BASIC"/>
    <property type="match status" value="1"/>
</dbReference>
<dbReference type="SUPFAM" id="SSF57959">
    <property type="entry name" value="Leucine zipper domain"/>
    <property type="match status" value="1"/>
</dbReference>
<feature type="compositionally biased region" description="Basic and acidic residues" evidence="17">
    <location>
        <begin position="417"/>
        <end position="426"/>
    </location>
</feature>
<evidence type="ECO:0000256" key="10">
    <source>
        <dbReference type="ARBA" id="ARBA00023136"/>
    </source>
</evidence>
<feature type="coiled-coil region" evidence="16">
    <location>
        <begin position="237"/>
        <end position="278"/>
    </location>
</feature>
<dbReference type="Ensembl" id="ENSSFOT00015016327.2">
    <property type="protein sequence ID" value="ENSSFOP00015016141.2"/>
    <property type="gene ID" value="ENSSFOG00015010395.2"/>
</dbReference>
<evidence type="ECO:0000256" key="12">
    <source>
        <dbReference type="ARBA" id="ARBA00023163"/>
    </source>
</evidence>
<dbReference type="PANTHER" id="PTHR45996">
    <property type="entry name" value="AGAP001464-PB"/>
    <property type="match status" value="1"/>
</dbReference>
<evidence type="ECO:0000313" key="20">
    <source>
        <dbReference type="Proteomes" id="UP000694397"/>
    </source>
</evidence>
<evidence type="ECO:0000256" key="13">
    <source>
        <dbReference type="ARBA" id="ARBA00023180"/>
    </source>
</evidence>
<accession>A0A8C9RHP8</accession>
<evidence type="ECO:0000256" key="6">
    <source>
        <dbReference type="ARBA" id="ARBA00022968"/>
    </source>
</evidence>
<keyword evidence="13" id="KW-0325">Glycoprotein</keyword>
<evidence type="ECO:0000256" key="15">
    <source>
        <dbReference type="ARBA" id="ARBA00057520"/>
    </source>
</evidence>
<evidence type="ECO:0000256" key="9">
    <source>
        <dbReference type="ARBA" id="ARBA00023125"/>
    </source>
</evidence>
<evidence type="ECO:0000256" key="7">
    <source>
        <dbReference type="ARBA" id="ARBA00022989"/>
    </source>
</evidence>
<evidence type="ECO:0000313" key="19">
    <source>
        <dbReference type="Ensembl" id="ENSSFOP00015016141.2"/>
    </source>
</evidence>
<evidence type="ECO:0000256" key="14">
    <source>
        <dbReference type="ARBA" id="ARBA00023242"/>
    </source>
</evidence>
<comment type="subcellular location">
    <subcellularLocation>
        <location evidence="1">Endoplasmic reticulum membrane</location>
        <topology evidence="1">Single-pass type II membrane protein</topology>
    </subcellularLocation>
</comment>
<feature type="region of interest" description="Disordered" evidence="17">
    <location>
        <begin position="372"/>
        <end position="426"/>
    </location>
</feature>
<evidence type="ECO:0000256" key="8">
    <source>
        <dbReference type="ARBA" id="ARBA00023015"/>
    </source>
</evidence>
<keyword evidence="7" id="KW-1133">Transmembrane helix</keyword>
<keyword evidence="16" id="KW-0175">Coiled coil</keyword>
<reference evidence="19" key="2">
    <citation type="submission" date="2025-08" db="UniProtKB">
        <authorList>
            <consortium name="Ensembl"/>
        </authorList>
    </citation>
    <scope>IDENTIFICATION</scope>
</reference>
<evidence type="ECO:0000256" key="11">
    <source>
        <dbReference type="ARBA" id="ARBA00023159"/>
    </source>
</evidence>
<feature type="region of interest" description="Disordered" evidence="17">
    <location>
        <begin position="43"/>
        <end position="154"/>
    </location>
</feature>
<dbReference type="PANTHER" id="PTHR45996:SF1">
    <property type="entry name" value="CYCLIC AMP-RESPONSIVE ELEMENT-BINDING PROTEIN 3-LIKE PROTEIN 3"/>
    <property type="match status" value="1"/>
</dbReference>
<keyword evidence="20" id="KW-1185">Reference proteome</keyword>
<feature type="compositionally biased region" description="Basic and acidic residues" evidence="17">
    <location>
        <begin position="389"/>
        <end position="400"/>
    </location>
</feature>
<dbReference type="InterPro" id="IPR004827">
    <property type="entry name" value="bZIP"/>
</dbReference>
<dbReference type="Proteomes" id="UP000694397">
    <property type="component" value="Chromosome 25"/>
</dbReference>
<dbReference type="GO" id="GO:0000978">
    <property type="term" value="F:RNA polymerase II cis-regulatory region sequence-specific DNA binding"/>
    <property type="evidence" value="ECO:0007669"/>
    <property type="project" value="TreeGrafter"/>
</dbReference>
<evidence type="ECO:0000256" key="16">
    <source>
        <dbReference type="SAM" id="Coils"/>
    </source>
</evidence>
<evidence type="ECO:0000256" key="4">
    <source>
        <dbReference type="ARBA" id="ARBA00022692"/>
    </source>
</evidence>
<dbReference type="SMART" id="SM00338">
    <property type="entry name" value="BRLZ"/>
    <property type="match status" value="1"/>
</dbReference>
<feature type="compositionally biased region" description="Polar residues" evidence="17">
    <location>
        <begin position="78"/>
        <end position="92"/>
    </location>
</feature>
<protein>
    <submittedName>
        <fullName evidence="19">cAMP responsive element binding protein 3 like 3</fullName>
    </submittedName>
</protein>
<comment type="similarity">
    <text evidence="2">Belongs to the bZIP family. ATF subfamily.</text>
</comment>
<keyword evidence="6" id="KW-0735">Signal-anchor</keyword>
<reference evidence="19 20" key="1">
    <citation type="submission" date="2019-04" db="EMBL/GenBank/DDBJ databases">
        <authorList>
            <consortium name="Wellcome Sanger Institute Data Sharing"/>
        </authorList>
    </citation>
    <scope>NUCLEOTIDE SEQUENCE [LARGE SCALE GENOMIC DNA]</scope>
</reference>
<comment type="function">
    <text evidence="15">Transcriptional activator. Binds the cAMP response element (CRE). Activates transcription through box-B element and CRE. Seems to function synergistically with atf6. Regulates FGF21 transcription.</text>
</comment>
<keyword evidence="5" id="KW-0256">Endoplasmic reticulum</keyword>
<dbReference type="GeneTree" id="ENSGT00940000159261"/>
<name>A0A8C9RHP8_SCLFO</name>
<keyword evidence="4" id="KW-0812">Transmembrane</keyword>
<evidence type="ECO:0000256" key="1">
    <source>
        <dbReference type="ARBA" id="ARBA00004648"/>
    </source>
</evidence>
<feature type="compositionally biased region" description="Polar residues" evidence="17">
    <location>
        <begin position="379"/>
        <end position="388"/>
    </location>
</feature>
<keyword evidence="11" id="KW-0010">Activator</keyword>
<dbReference type="PROSITE" id="PS50217">
    <property type="entry name" value="BZIP"/>
    <property type="match status" value="1"/>
</dbReference>
<dbReference type="GO" id="GO:0000981">
    <property type="term" value="F:DNA-binding transcription factor activity, RNA polymerase II-specific"/>
    <property type="evidence" value="ECO:0007669"/>
    <property type="project" value="TreeGrafter"/>
</dbReference>
<dbReference type="InterPro" id="IPR046347">
    <property type="entry name" value="bZIP_sf"/>
</dbReference>
<reference evidence="19" key="3">
    <citation type="submission" date="2025-09" db="UniProtKB">
        <authorList>
            <consortium name="Ensembl"/>
        </authorList>
    </citation>
    <scope>IDENTIFICATION</scope>
</reference>
<dbReference type="Gene3D" id="1.20.5.170">
    <property type="match status" value="1"/>
</dbReference>
<evidence type="ECO:0000256" key="2">
    <source>
        <dbReference type="ARBA" id="ARBA00009050"/>
    </source>
</evidence>